<protein>
    <submittedName>
        <fullName evidence="9">AEC family transporter</fullName>
    </submittedName>
</protein>
<dbReference type="RefSeq" id="WP_382421597.1">
    <property type="nucleotide sequence ID" value="NZ_JBHSCW010000003.1"/>
</dbReference>
<keyword evidence="7 8" id="KW-0472">Membrane</keyword>
<dbReference type="Proteomes" id="UP001595799">
    <property type="component" value="Unassembled WGS sequence"/>
</dbReference>
<keyword evidence="6 8" id="KW-1133">Transmembrane helix</keyword>
<evidence type="ECO:0000256" key="8">
    <source>
        <dbReference type="SAM" id="Phobius"/>
    </source>
</evidence>
<evidence type="ECO:0000256" key="4">
    <source>
        <dbReference type="ARBA" id="ARBA00022475"/>
    </source>
</evidence>
<dbReference type="PANTHER" id="PTHR36838">
    <property type="entry name" value="AUXIN EFFLUX CARRIER FAMILY PROTEIN"/>
    <property type="match status" value="1"/>
</dbReference>
<evidence type="ECO:0000256" key="5">
    <source>
        <dbReference type="ARBA" id="ARBA00022692"/>
    </source>
</evidence>
<keyword evidence="4" id="KW-1003">Cell membrane</keyword>
<evidence type="ECO:0000313" key="10">
    <source>
        <dbReference type="Proteomes" id="UP001595799"/>
    </source>
</evidence>
<feature type="transmembrane region" description="Helical" evidence="8">
    <location>
        <begin position="268"/>
        <end position="290"/>
    </location>
</feature>
<name>A0ABV8UJ13_9PROT</name>
<evidence type="ECO:0000256" key="6">
    <source>
        <dbReference type="ARBA" id="ARBA00022989"/>
    </source>
</evidence>
<dbReference type="EMBL" id="JBHSCW010000003">
    <property type="protein sequence ID" value="MFC4351262.1"/>
    <property type="molecule type" value="Genomic_DNA"/>
</dbReference>
<reference evidence="10" key="1">
    <citation type="journal article" date="2019" name="Int. J. Syst. Evol. Microbiol.">
        <title>The Global Catalogue of Microorganisms (GCM) 10K type strain sequencing project: providing services to taxonomists for standard genome sequencing and annotation.</title>
        <authorList>
            <consortium name="The Broad Institute Genomics Platform"/>
            <consortium name="The Broad Institute Genome Sequencing Center for Infectious Disease"/>
            <person name="Wu L."/>
            <person name="Ma J."/>
        </authorList>
    </citation>
    <scope>NUCLEOTIDE SEQUENCE [LARGE SCALE GENOMIC DNA]</scope>
    <source>
        <strain evidence="10">CECT 8472</strain>
    </source>
</reference>
<dbReference type="Gene3D" id="1.20.1530.20">
    <property type="match status" value="1"/>
</dbReference>
<feature type="transmembrane region" description="Helical" evidence="8">
    <location>
        <begin position="93"/>
        <end position="114"/>
    </location>
</feature>
<evidence type="ECO:0000256" key="1">
    <source>
        <dbReference type="ARBA" id="ARBA00004651"/>
    </source>
</evidence>
<comment type="caution">
    <text evidence="9">The sequence shown here is derived from an EMBL/GenBank/DDBJ whole genome shotgun (WGS) entry which is preliminary data.</text>
</comment>
<evidence type="ECO:0000313" key="9">
    <source>
        <dbReference type="EMBL" id="MFC4351262.1"/>
    </source>
</evidence>
<comment type="subcellular location">
    <subcellularLocation>
        <location evidence="1">Cell membrane</location>
        <topology evidence="1">Multi-pass membrane protein</topology>
    </subcellularLocation>
</comment>
<evidence type="ECO:0000256" key="2">
    <source>
        <dbReference type="ARBA" id="ARBA00010145"/>
    </source>
</evidence>
<keyword evidence="5 8" id="KW-0812">Transmembrane</keyword>
<evidence type="ECO:0000256" key="7">
    <source>
        <dbReference type="ARBA" id="ARBA00023136"/>
    </source>
</evidence>
<feature type="transmembrane region" description="Helical" evidence="8">
    <location>
        <begin position="153"/>
        <end position="176"/>
    </location>
</feature>
<keyword evidence="3" id="KW-0813">Transport</keyword>
<dbReference type="InterPro" id="IPR004776">
    <property type="entry name" value="Mem_transp_PIN-like"/>
</dbReference>
<sequence>MLLQLFSVIAPILVCVSLGFVWGRKDWPFDNSQITALVMYIGTPCLLVRTFDQTRPDPEAFGEMAFATILVMLLVAFLAAVLLKLCRLDLRDFLPALIFPNTGNLGLPFILFAFGEAGLALAIVYFTVNVIGHFTLGMTVARGAIAWRELLRLPVLYAVAVGLILIIWDLQLPVWISNTVDLLGGMTIPLMLLTLGVSLSRLPLQGVKRGLGLSALRLGGGLAVALLVSYLLGLQGLERNVLILQSSMPVAVYSYLFAERFGRSATDVAGMVVFSTIMSFVFLPVLLWALT</sequence>
<evidence type="ECO:0000256" key="3">
    <source>
        <dbReference type="ARBA" id="ARBA00022448"/>
    </source>
</evidence>
<keyword evidence="10" id="KW-1185">Reference proteome</keyword>
<dbReference type="Pfam" id="PF03547">
    <property type="entry name" value="Mem_trans"/>
    <property type="match status" value="2"/>
</dbReference>
<proteinExistence type="inferred from homology"/>
<feature type="transmembrane region" description="Helical" evidence="8">
    <location>
        <begin position="6"/>
        <end position="22"/>
    </location>
</feature>
<dbReference type="PANTHER" id="PTHR36838:SF1">
    <property type="entry name" value="SLR1864 PROTEIN"/>
    <property type="match status" value="1"/>
</dbReference>
<dbReference type="InterPro" id="IPR038770">
    <property type="entry name" value="Na+/solute_symporter_sf"/>
</dbReference>
<organism evidence="9 10">
    <name type="scientific">Fodinicurvata halophila</name>
    <dbReference type="NCBI Taxonomy" id="1419723"/>
    <lineage>
        <taxon>Bacteria</taxon>
        <taxon>Pseudomonadati</taxon>
        <taxon>Pseudomonadota</taxon>
        <taxon>Alphaproteobacteria</taxon>
        <taxon>Rhodospirillales</taxon>
        <taxon>Rhodovibrionaceae</taxon>
        <taxon>Fodinicurvata</taxon>
    </lineage>
</organism>
<feature type="transmembrane region" description="Helical" evidence="8">
    <location>
        <begin position="214"/>
        <end position="233"/>
    </location>
</feature>
<feature type="transmembrane region" description="Helical" evidence="8">
    <location>
        <begin position="64"/>
        <end position="86"/>
    </location>
</feature>
<accession>A0ABV8UJ13</accession>
<gene>
    <name evidence="9" type="ORF">ACFOW6_06865</name>
</gene>
<comment type="similarity">
    <text evidence="2">Belongs to the auxin efflux carrier (TC 2.A.69) family.</text>
</comment>
<feature type="transmembrane region" description="Helical" evidence="8">
    <location>
        <begin position="182"/>
        <end position="202"/>
    </location>
</feature>
<feature type="transmembrane region" description="Helical" evidence="8">
    <location>
        <begin position="120"/>
        <end position="141"/>
    </location>
</feature>